<keyword evidence="4" id="KW-0255">Endonuclease</keyword>
<evidence type="ECO:0000256" key="1">
    <source>
        <dbReference type="ARBA" id="ARBA00022679"/>
    </source>
</evidence>
<dbReference type="PANTHER" id="PTHR37984:SF5">
    <property type="entry name" value="PROTEIN NYNRIN-LIKE"/>
    <property type="match status" value="1"/>
</dbReference>
<dbReference type="InterPro" id="IPR041373">
    <property type="entry name" value="RT_RNaseH"/>
</dbReference>
<evidence type="ECO:0000313" key="9">
    <source>
        <dbReference type="EMBL" id="RDX85423.1"/>
    </source>
</evidence>
<reference evidence="9" key="1">
    <citation type="submission" date="2018-05" db="EMBL/GenBank/DDBJ databases">
        <title>Draft genome of Mucuna pruriens seed.</title>
        <authorList>
            <person name="Nnadi N.E."/>
            <person name="Vos R."/>
            <person name="Hasami M.H."/>
            <person name="Devisetty U.K."/>
            <person name="Aguiy J.C."/>
        </authorList>
    </citation>
    <scope>NUCLEOTIDE SEQUENCE [LARGE SCALE GENOMIC DNA]</scope>
    <source>
        <strain evidence="9">JCA_2017</strain>
    </source>
</reference>
<protein>
    <recommendedName>
        <fullName evidence="8">Integrase catalytic domain-containing protein</fullName>
    </recommendedName>
</protein>
<dbReference type="InterPro" id="IPR050951">
    <property type="entry name" value="Retrovirus_Pol_polyprotein"/>
</dbReference>
<feature type="non-terminal residue" evidence="9">
    <location>
        <position position="1"/>
    </location>
</feature>
<keyword evidence="2" id="KW-0548">Nucleotidyltransferase</keyword>
<feature type="domain" description="Integrase catalytic" evidence="8">
    <location>
        <begin position="206"/>
        <end position="312"/>
    </location>
</feature>
<evidence type="ECO:0000259" key="8">
    <source>
        <dbReference type="PROSITE" id="PS50994"/>
    </source>
</evidence>
<accession>A0A371G511</accession>
<dbReference type="InterPro" id="IPR001584">
    <property type="entry name" value="Integrase_cat-core"/>
</dbReference>
<evidence type="ECO:0000256" key="2">
    <source>
        <dbReference type="ARBA" id="ARBA00022695"/>
    </source>
</evidence>
<dbReference type="GO" id="GO:0015074">
    <property type="term" value="P:DNA integration"/>
    <property type="evidence" value="ECO:0007669"/>
    <property type="project" value="InterPro"/>
</dbReference>
<evidence type="ECO:0000256" key="3">
    <source>
        <dbReference type="ARBA" id="ARBA00022722"/>
    </source>
</evidence>
<sequence length="449" mass="51382">MLGAVLGRRVARQQHVIAYASRTMDPSQINYTIIEKEFVEVPVEEAKCEVKTDSVDASLSGIRLGDQRQERCRECSSRSSELTRERVDPLSIRDEFLDEQILQLEKVKLWYADICNFLVASTNSQVYFGSRDLVGPPFLSFSIRRRPLWIDSNSLESPRLWTPMNLSQPANNVKEQEWPSAKGMKCPNSRFYYVKWVEAKATKTNDAKVVVEFGVPRALINDQGNHFYNHTMSTLLKKYGVVHKVAIVYHPQTNGLAEVFNREIKKLLQKMECLPTGSSLVKPTTYRLKLNIEPTKQSRSAICPMTKRQRKETIVAGTRGAVLGSLRELLVKQFHDNRILRKEFRVGQKLKAGKLRSRWDDPFVITNMFSYGAVELRGEANNRNFKVNGHQIKPYHEGPTLRLGEERKSASRPDEVVSARRVPLLADSVSSRRLRLRMMTLSPQADSRC</sequence>
<keyword evidence="3" id="KW-0540">Nuclease</keyword>
<feature type="compositionally biased region" description="Basic and acidic residues" evidence="7">
    <location>
        <begin position="403"/>
        <end position="414"/>
    </location>
</feature>
<dbReference type="Gene3D" id="3.30.420.10">
    <property type="entry name" value="Ribonuclease H-like superfamily/Ribonuclease H"/>
    <property type="match status" value="1"/>
</dbReference>
<evidence type="ECO:0000313" key="10">
    <source>
        <dbReference type="Proteomes" id="UP000257109"/>
    </source>
</evidence>
<keyword evidence="5" id="KW-0378">Hydrolase</keyword>
<comment type="caution">
    <text evidence="9">The sequence shown here is derived from an EMBL/GenBank/DDBJ whole genome shotgun (WGS) entry which is preliminary data.</text>
</comment>
<dbReference type="EMBL" id="QJKJ01006801">
    <property type="protein sequence ID" value="RDX85423.1"/>
    <property type="molecule type" value="Genomic_DNA"/>
</dbReference>
<dbReference type="SUPFAM" id="SSF53098">
    <property type="entry name" value="Ribonuclease H-like"/>
    <property type="match status" value="1"/>
</dbReference>
<dbReference type="InterPro" id="IPR012337">
    <property type="entry name" value="RNaseH-like_sf"/>
</dbReference>
<feature type="region of interest" description="Disordered" evidence="7">
    <location>
        <begin position="389"/>
        <end position="414"/>
    </location>
</feature>
<evidence type="ECO:0000256" key="7">
    <source>
        <dbReference type="SAM" id="MobiDB-lite"/>
    </source>
</evidence>
<dbReference type="PROSITE" id="PS50994">
    <property type="entry name" value="INTEGRASE"/>
    <property type="match status" value="1"/>
</dbReference>
<organism evidence="9 10">
    <name type="scientific">Mucuna pruriens</name>
    <name type="common">Velvet bean</name>
    <name type="synonym">Dolichos pruriens</name>
    <dbReference type="NCBI Taxonomy" id="157652"/>
    <lineage>
        <taxon>Eukaryota</taxon>
        <taxon>Viridiplantae</taxon>
        <taxon>Streptophyta</taxon>
        <taxon>Embryophyta</taxon>
        <taxon>Tracheophyta</taxon>
        <taxon>Spermatophyta</taxon>
        <taxon>Magnoliopsida</taxon>
        <taxon>eudicotyledons</taxon>
        <taxon>Gunneridae</taxon>
        <taxon>Pentapetalae</taxon>
        <taxon>rosids</taxon>
        <taxon>fabids</taxon>
        <taxon>Fabales</taxon>
        <taxon>Fabaceae</taxon>
        <taxon>Papilionoideae</taxon>
        <taxon>50 kb inversion clade</taxon>
        <taxon>NPAAA clade</taxon>
        <taxon>indigoferoid/millettioid clade</taxon>
        <taxon>Phaseoleae</taxon>
        <taxon>Mucuna</taxon>
    </lineage>
</organism>
<evidence type="ECO:0000256" key="4">
    <source>
        <dbReference type="ARBA" id="ARBA00022759"/>
    </source>
</evidence>
<keyword evidence="1" id="KW-0808">Transferase</keyword>
<gene>
    <name evidence="9" type="ORF">CR513_33390</name>
</gene>
<dbReference type="AlphaFoldDB" id="A0A371G511"/>
<dbReference type="Proteomes" id="UP000257109">
    <property type="component" value="Unassembled WGS sequence"/>
</dbReference>
<proteinExistence type="predicted"/>
<evidence type="ECO:0000256" key="5">
    <source>
        <dbReference type="ARBA" id="ARBA00022801"/>
    </source>
</evidence>
<name>A0A371G511_MUCPR</name>
<dbReference type="PANTHER" id="PTHR37984">
    <property type="entry name" value="PROTEIN CBG26694"/>
    <property type="match status" value="1"/>
</dbReference>
<dbReference type="GO" id="GO:0003676">
    <property type="term" value="F:nucleic acid binding"/>
    <property type="evidence" value="ECO:0007669"/>
    <property type="project" value="InterPro"/>
</dbReference>
<keyword evidence="6" id="KW-0695">RNA-directed DNA polymerase</keyword>
<evidence type="ECO:0000256" key="6">
    <source>
        <dbReference type="ARBA" id="ARBA00022918"/>
    </source>
</evidence>
<keyword evidence="10" id="KW-1185">Reference proteome</keyword>
<dbReference type="Pfam" id="PF17917">
    <property type="entry name" value="RT_RNaseH"/>
    <property type="match status" value="1"/>
</dbReference>
<dbReference type="InterPro" id="IPR036397">
    <property type="entry name" value="RNaseH_sf"/>
</dbReference>